<evidence type="ECO:0000313" key="3">
    <source>
        <dbReference type="Proteomes" id="UP000831607"/>
    </source>
</evidence>
<dbReference type="InterPro" id="IPR038255">
    <property type="entry name" value="PBS_linker_sf"/>
</dbReference>
<dbReference type="Pfam" id="PF13946">
    <property type="entry name" value="DUF4214"/>
    <property type="match status" value="1"/>
</dbReference>
<evidence type="ECO:0000259" key="1">
    <source>
        <dbReference type="Pfam" id="PF13946"/>
    </source>
</evidence>
<dbReference type="Gene3D" id="3.40.390.10">
    <property type="entry name" value="Collagenase (Catalytic Domain)"/>
    <property type="match status" value="1"/>
</dbReference>
<feature type="domain" description="DUF4214" evidence="1">
    <location>
        <begin position="474"/>
        <end position="544"/>
    </location>
</feature>
<reference evidence="2 3" key="1">
    <citation type="submission" date="2020-11" db="EMBL/GenBank/DDBJ databases">
        <title>Algicoccus daihaiensis sp.nov., isolated from Daihai Lake in Inner Mongolia.</title>
        <authorList>
            <person name="Kai J."/>
        </authorList>
    </citation>
    <scope>NUCLEOTIDE SEQUENCE [LARGE SCALE GENOMIC DNA]</scope>
    <source>
        <strain evidence="3">f23</strain>
    </source>
</reference>
<keyword evidence="3" id="KW-1185">Reference proteome</keyword>
<protein>
    <submittedName>
        <fullName evidence="2">DUF4214 domain-containing protein</fullName>
    </submittedName>
</protein>
<dbReference type="Gene3D" id="1.10.3130.20">
    <property type="entry name" value="Phycobilisome linker domain"/>
    <property type="match status" value="1"/>
</dbReference>
<organism evidence="2 3">
    <name type="scientific">Orrella daihaiensis</name>
    <dbReference type="NCBI Taxonomy" id="2782176"/>
    <lineage>
        <taxon>Bacteria</taxon>
        <taxon>Pseudomonadati</taxon>
        <taxon>Pseudomonadota</taxon>
        <taxon>Betaproteobacteria</taxon>
        <taxon>Burkholderiales</taxon>
        <taxon>Alcaligenaceae</taxon>
        <taxon>Orrella</taxon>
    </lineage>
</organism>
<sequence length="560" mass="61493">MYIQNTGSADKRVDIVLVAEGYTASEMERFYADARRLTDAMFAPNSLTSPYHEYQQYFNVQALFTPSSQSGYSTSSSPIDTAFDAAATLADGRGIIGNGNAVRRFVNENTTIDEQDVIIVLVNTADYGGAASGNVTWVTARHPQSIEVLLHEVGHSFAGLDDEYVDPEVAAFFPLTSTALANSVHLSTSRTDVPWSAWLGYRDELGVVGTYEGGYYRDRGVWRPTMTSKMRDYDEPFSAPQKEAIVHAIYETVGSAAHLVQLTPFVYQLDVIDPDVASIAWRDNNGRSYAFGSEPMTTFGLNVDRLSATVSDMGGFVRQGLDLLTDVITVEIDSILDEVYKLGDNLNELLDKAIAFTAEADRVVLDRLTGSFLSFGEGNDVLTLNVGHEQIEIESLSDTVMLLSSQVAGVREHLATGDLERLVFGDGRAYALNDSVVEQAYRIYQAAFARKPDDEGLGYWTDVLDRGASLVGVAQGFTESVEFVNRYGPNPSNEDFVSALYVNILGREQDAEGAAFWVDHMNAGRLQGYEVLAQFSESPENVRLLEPVLGQGVWFDSWVA</sequence>
<dbReference type="EMBL" id="CP063982">
    <property type="protein sequence ID" value="UOD50398.1"/>
    <property type="molecule type" value="Genomic_DNA"/>
</dbReference>
<accession>A0ABY4AJD5</accession>
<gene>
    <name evidence="2" type="ORF">DHf2319_00165</name>
</gene>
<dbReference type="InterPro" id="IPR025282">
    <property type="entry name" value="DUF4214"/>
</dbReference>
<proteinExistence type="predicted"/>
<dbReference type="Proteomes" id="UP000831607">
    <property type="component" value="Chromosome"/>
</dbReference>
<dbReference type="InterPro" id="IPR024079">
    <property type="entry name" value="MetalloPept_cat_dom_sf"/>
</dbReference>
<dbReference type="InterPro" id="IPR019026">
    <property type="entry name" value="Peptidase_M64_IgA"/>
</dbReference>
<dbReference type="Pfam" id="PF09471">
    <property type="entry name" value="Peptidase_M64"/>
    <property type="match status" value="1"/>
</dbReference>
<dbReference type="RefSeq" id="WP_243478800.1">
    <property type="nucleotide sequence ID" value="NZ_CP063982.1"/>
</dbReference>
<name>A0ABY4AJD5_9BURK</name>
<evidence type="ECO:0000313" key="2">
    <source>
        <dbReference type="EMBL" id="UOD50398.1"/>
    </source>
</evidence>